<feature type="compositionally biased region" description="Basic and acidic residues" evidence="17">
    <location>
        <begin position="461"/>
        <end position="479"/>
    </location>
</feature>
<dbReference type="GO" id="GO:0042802">
    <property type="term" value="F:identical protein binding"/>
    <property type="evidence" value="ECO:0007669"/>
    <property type="project" value="UniProtKB-ARBA"/>
</dbReference>
<dbReference type="NCBIfam" id="TIGR01007">
    <property type="entry name" value="eps_fam"/>
    <property type="match status" value="1"/>
</dbReference>
<dbReference type="Pfam" id="PF02706">
    <property type="entry name" value="Wzz"/>
    <property type="match status" value="1"/>
</dbReference>
<dbReference type="GO" id="GO:0005886">
    <property type="term" value="C:plasma membrane"/>
    <property type="evidence" value="ECO:0007669"/>
    <property type="project" value="UniProtKB-SubCell"/>
</dbReference>
<keyword evidence="14" id="KW-0472">Membrane</keyword>
<dbReference type="GO" id="GO:0004715">
    <property type="term" value="F:non-membrane spanning protein tyrosine kinase activity"/>
    <property type="evidence" value="ECO:0007669"/>
    <property type="project" value="UniProtKB-EC"/>
</dbReference>
<feature type="domain" description="Polysaccharide chain length determinant N-terminal" evidence="18">
    <location>
        <begin position="3"/>
        <end position="88"/>
    </location>
</feature>
<keyword evidence="12" id="KW-0067">ATP-binding</keyword>
<evidence type="ECO:0000256" key="12">
    <source>
        <dbReference type="ARBA" id="ARBA00022840"/>
    </source>
</evidence>
<keyword evidence="9" id="KW-0812">Transmembrane</keyword>
<comment type="catalytic activity">
    <reaction evidence="16">
        <text>L-tyrosyl-[protein] + ATP = O-phospho-L-tyrosyl-[protein] + ADP + H(+)</text>
        <dbReference type="Rhea" id="RHEA:10596"/>
        <dbReference type="Rhea" id="RHEA-COMP:10136"/>
        <dbReference type="Rhea" id="RHEA-COMP:20101"/>
        <dbReference type="ChEBI" id="CHEBI:15378"/>
        <dbReference type="ChEBI" id="CHEBI:30616"/>
        <dbReference type="ChEBI" id="CHEBI:46858"/>
        <dbReference type="ChEBI" id="CHEBI:61978"/>
        <dbReference type="ChEBI" id="CHEBI:456216"/>
        <dbReference type="EC" id="2.7.10.2"/>
    </reaction>
</comment>
<dbReference type="SUPFAM" id="SSF52540">
    <property type="entry name" value="P-loop containing nucleoside triphosphate hydrolases"/>
    <property type="match status" value="1"/>
</dbReference>
<keyword evidence="7" id="KW-0997">Cell inner membrane</keyword>
<accession>A0A561E8D5</accession>
<dbReference type="EC" id="2.7.10.2" evidence="5"/>
<dbReference type="Gene3D" id="3.40.50.300">
    <property type="entry name" value="P-loop containing nucleotide triphosphate hydrolases"/>
    <property type="match status" value="1"/>
</dbReference>
<evidence type="ECO:0000256" key="14">
    <source>
        <dbReference type="ARBA" id="ARBA00023136"/>
    </source>
</evidence>
<keyword evidence="21" id="KW-1185">Reference proteome</keyword>
<evidence type="ECO:0000256" key="7">
    <source>
        <dbReference type="ARBA" id="ARBA00022519"/>
    </source>
</evidence>
<keyword evidence="10" id="KW-0547">Nucleotide-binding</keyword>
<evidence type="ECO:0000313" key="20">
    <source>
        <dbReference type="EMBL" id="TWE11820.1"/>
    </source>
</evidence>
<feature type="region of interest" description="Disordered" evidence="17">
    <location>
        <begin position="444"/>
        <end position="506"/>
    </location>
</feature>
<feature type="domain" description="AAA" evidence="19">
    <location>
        <begin position="262"/>
        <end position="394"/>
    </location>
</feature>
<comment type="similarity">
    <text evidence="2">Belongs to the CpsC/CapA family.</text>
</comment>
<dbReference type="InterPro" id="IPR003856">
    <property type="entry name" value="LPS_length_determ_N"/>
</dbReference>
<comment type="similarity">
    <text evidence="3">Belongs to the CpsD/CapB family.</text>
</comment>
<comment type="subcellular location">
    <subcellularLocation>
        <location evidence="1">Cell inner membrane</location>
        <topology evidence="1">Multi-pass membrane protein</topology>
    </subcellularLocation>
</comment>
<evidence type="ECO:0000256" key="9">
    <source>
        <dbReference type="ARBA" id="ARBA00022692"/>
    </source>
</evidence>
<dbReference type="CDD" id="cd05387">
    <property type="entry name" value="BY-kinase"/>
    <property type="match status" value="1"/>
</dbReference>
<evidence type="ECO:0000256" key="11">
    <source>
        <dbReference type="ARBA" id="ARBA00022777"/>
    </source>
</evidence>
<comment type="similarity">
    <text evidence="4">Belongs to the etk/wzc family.</text>
</comment>
<dbReference type="FunFam" id="3.40.50.300:FF:000527">
    <property type="entry name" value="Tyrosine-protein kinase etk"/>
    <property type="match status" value="1"/>
</dbReference>
<dbReference type="InterPro" id="IPR005702">
    <property type="entry name" value="Wzc-like_C"/>
</dbReference>
<evidence type="ECO:0000256" key="17">
    <source>
        <dbReference type="SAM" id="MobiDB-lite"/>
    </source>
</evidence>
<dbReference type="PANTHER" id="PTHR32309:SF31">
    <property type="entry name" value="CAPSULAR EXOPOLYSACCHARIDE FAMILY"/>
    <property type="match status" value="1"/>
</dbReference>
<keyword evidence="6" id="KW-1003">Cell membrane</keyword>
<dbReference type="EMBL" id="VIVQ01000001">
    <property type="protein sequence ID" value="TWE11820.1"/>
    <property type="molecule type" value="Genomic_DNA"/>
</dbReference>
<evidence type="ECO:0000259" key="19">
    <source>
        <dbReference type="Pfam" id="PF13614"/>
    </source>
</evidence>
<dbReference type="Pfam" id="PF13614">
    <property type="entry name" value="AAA_31"/>
    <property type="match status" value="1"/>
</dbReference>
<keyword evidence="11" id="KW-0418">Kinase</keyword>
<dbReference type="RefSeq" id="WP_145225332.1">
    <property type="nucleotide sequence ID" value="NZ_VIVQ01000001.1"/>
</dbReference>
<evidence type="ECO:0000256" key="13">
    <source>
        <dbReference type="ARBA" id="ARBA00022989"/>
    </source>
</evidence>
<dbReference type="OrthoDB" id="9812433at2"/>
<keyword evidence="15" id="KW-0829">Tyrosine-protein kinase</keyword>
<dbReference type="InterPro" id="IPR025669">
    <property type="entry name" value="AAA_dom"/>
</dbReference>
<evidence type="ECO:0000256" key="10">
    <source>
        <dbReference type="ARBA" id="ARBA00022741"/>
    </source>
</evidence>
<evidence type="ECO:0000256" key="2">
    <source>
        <dbReference type="ARBA" id="ARBA00006683"/>
    </source>
</evidence>
<keyword evidence="13" id="KW-1133">Transmembrane helix</keyword>
<proteinExistence type="inferred from homology"/>
<sequence>MQLLNYLAVLRKRWISVVVFTVLGVAIALGSSLAATPQYTAKAVVYFSLPFGTTAADLSAGSTFAQQQVQSYAELARMPEVLNPVIEQYKLPISSRQLAGQVGTTVTSGTVLLTITVTDPSAPKATELANAIASSLGQRVGSLSPKDTGGGNTVDSTVVATASQPSSPSSPKTTRNVLAGLLGGLLLGIVAAFVREFTDTRISSAKDIEALTDRPLLSQVAKSSKKSDGPLAVTDSGDVAASEAFRRLRTNLNFLKVQRQASVIAVTSALAGEGKSTVAGNLAVSLGRAGHTVLLVDADLRRPSVDKFVGIDSAVGLTNVLIGQIDFDEAVHTWNSVGIDVLPVGPIPPNPAEMLESTAMAQLLEKCRQDYEFVIVDTAPLVPVADTSALASAVAGFVIVARVGAVTTAQFSTALGNLSQVGARVLGVVLNGVKVSGGTYGYGVTPSDGDAPLTRRARLAGTRDRGDSVPETSSDKSSDQTDDSDVSHSVSRSAEPARAGFGPSAD</sequence>
<organism evidence="20 21">
    <name type="scientific">Rudaeicoccus suwonensis</name>
    <dbReference type="NCBI Taxonomy" id="657409"/>
    <lineage>
        <taxon>Bacteria</taxon>
        <taxon>Bacillati</taxon>
        <taxon>Actinomycetota</taxon>
        <taxon>Actinomycetes</taxon>
        <taxon>Micrococcales</taxon>
        <taxon>Dermacoccaceae</taxon>
        <taxon>Rudaeicoccus</taxon>
    </lineage>
</organism>
<evidence type="ECO:0000256" key="15">
    <source>
        <dbReference type="ARBA" id="ARBA00023137"/>
    </source>
</evidence>
<gene>
    <name evidence="20" type="ORF">BKA23_0607</name>
</gene>
<evidence type="ECO:0000256" key="6">
    <source>
        <dbReference type="ARBA" id="ARBA00022475"/>
    </source>
</evidence>
<evidence type="ECO:0000256" key="16">
    <source>
        <dbReference type="ARBA" id="ARBA00051245"/>
    </source>
</evidence>
<evidence type="ECO:0000256" key="1">
    <source>
        <dbReference type="ARBA" id="ARBA00004429"/>
    </source>
</evidence>
<protein>
    <recommendedName>
        <fullName evidence="5">non-specific protein-tyrosine kinase</fullName>
        <ecNumber evidence="5">2.7.10.2</ecNumber>
    </recommendedName>
</protein>
<evidence type="ECO:0000256" key="5">
    <source>
        <dbReference type="ARBA" id="ARBA00011903"/>
    </source>
</evidence>
<dbReference type="PANTHER" id="PTHR32309">
    <property type="entry name" value="TYROSINE-PROTEIN KINASE"/>
    <property type="match status" value="1"/>
</dbReference>
<dbReference type="Proteomes" id="UP000318297">
    <property type="component" value="Unassembled WGS sequence"/>
</dbReference>
<evidence type="ECO:0000256" key="8">
    <source>
        <dbReference type="ARBA" id="ARBA00022679"/>
    </source>
</evidence>
<evidence type="ECO:0000256" key="4">
    <source>
        <dbReference type="ARBA" id="ARBA00008883"/>
    </source>
</evidence>
<dbReference type="InterPro" id="IPR027417">
    <property type="entry name" value="P-loop_NTPase"/>
</dbReference>
<evidence type="ECO:0000256" key="3">
    <source>
        <dbReference type="ARBA" id="ARBA00007316"/>
    </source>
</evidence>
<keyword evidence="8" id="KW-0808">Transferase</keyword>
<reference evidence="20 21" key="1">
    <citation type="submission" date="2019-06" db="EMBL/GenBank/DDBJ databases">
        <title>Sequencing the genomes of 1000 actinobacteria strains.</title>
        <authorList>
            <person name="Klenk H.-P."/>
        </authorList>
    </citation>
    <scope>NUCLEOTIDE SEQUENCE [LARGE SCALE GENOMIC DNA]</scope>
    <source>
        <strain evidence="20 21">DSM 19560</strain>
    </source>
</reference>
<dbReference type="AlphaFoldDB" id="A0A561E8D5"/>
<dbReference type="GO" id="GO:0005524">
    <property type="term" value="F:ATP binding"/>
    <property type="evidence" value="ECO:0007669"/>
    <property type="project" value="UniProtKB-KW"/>
</dbReference>
<name>A0A561E8D5_9MICO</name>
<comment type="caution">
    <text evidence="20">The sequence shown here is derived from an EMBL/GenBank/DDBJ whole genome shotgun (WGS) entry which is preliminary data.</text>
</comment>
<dbReference type="InterPro" id="IPR050445">
    <property type="entry name" value="Bact_polysacc_biosynth/exp"/>
</dbReference>
<evidence type="ECO:0000313" key="21">
    <source>
        <dbReference type="Proteomes" id="UP000318297"/>
    </source>
</evidence>
<evidence type="ECO:0000259" key="18">
    <source>
        <dbReference type="Pfam" id="PF02706"/>
    </source>
</evidence>